<evidence type="ECO:0000256" key="1">
    <source>
        <dbReference type="SAM" id="MobiDB-lite"/>
    </source>
</evidence>
<gene>
    <name evidence="2" type="ORF">D9C73_008604</name>
</gene>
<feature type="compositionally biased region" description="Polar residues" evidence="1">
    <location>
        <begin position="1"/>
        <end position="25"/>
    </location>
</feature>
<accession>A0A4U5UJV8</accession>
<reference evidence="2 3" key="1">
    <citation type="submission" date="2019-01" db="EMBL/GenBank/DDBJ databases">
        <title>Genome Assembly of Collichthys lucidus.</title>
        <authorList>
            <person name="Cai M."/>
            <person name="Xiao S."/>
        </authorList>
    </citation>
    <scope>NUCLEOTIDE SEQUENCE [LARGE SCALE GENOMIC DNA]</scope>
    <source>
        <strain evidence="2">JT15FE1705JMU</strain>
        <tissue evidence="2">Muscle</tissue>
    </source>
</reference>
<dbReference type="AlphaFoldDB" id="A0A4U5UJV8"/>
<evidence type="ECO:0000313" key="3">
    <source>
        <dbReference type="Proteomes" id="UP000298787"/>
    </source>
</evidence>
<sequence>MAVTESHTTTINDSAGSKSGSQSVHSLDERSHHVTNDHGSPSPPTGQSDTLFRHRSR</sequence>
<name>A0A4U5UJV8_COLLU</name>
<evidence type="ECO:0000313" key="2">
    <source>
        <dbReference type="EMBL" id="TKS74521.1"/>
    </source>
</evidence>
<organism evidence="2 3">
    <name type="scientific">Collichthys lucidus</name>
    <name type="common">Big head croaker</name>
    <name type="synonym">Sciaena lucida</name>
    <dbReference type="NCBI Taxonomy" id="240159"/>
    <lineage>
        <taxon>Eukaryota</taxon>
        <taxon>Metazoa</taxon>
        <taxon>Chordata</taxon>
        <taxon>Craniata</taxon>
        <taxon>Vertebrata</taxon>
        <taxon>Euteleostomi</taxon>
        <taxon>Actinopterygii</taxon>
        <taxon>Neopterygii</taxon>
        <taxon>Teleostei</taxon>
        <taxon>Neoteleostei</taxon>
        <taxon>Acanthomorphata</taxon>
        <taxon>Eupercaria</taxon>
        <taxon>Sciaenidae</taxon>
        <taxon>Collichthys</taxon>
    </lineage>
</organism>
<proteinExistence type="predicted"/>
<dbReference type="Proteomes" id="UP000298787">
    <property type="component" value="Chromosome 8"/>
</dbReference>
<protein>
    <submittedName>
        <fullName evidence="2">Uncharacterized protein</fullName>
    </submittedName>
</protein>
<keyword evidence="3" id="KW-1185">Reference proteome</keyword>
<dbReference type="EMBL" id="CM014085">
    <property type="protein sequence ID" value="TKS74521.1"/>
    <property type="molecule type" value="Genomic_DNA"/>
</dbReference>
<feature type="compositionally biased region" description="Basic and acidic residues" evidence="1">
    <location>
        <begin position="26"/>
        <end position="36"/>
    </location>
</feature>
<feature type="region of interest" description="Disordered" evidence="1">
    <location>
        <begin position="1"/>
        <end position="57"/>
    </location>
</feature>